<dbReference type="Proteomes" id="UP000184041">
    <property type="component" value="Unassembled WGS sequence"/>
</dbReference>
<reference evidence="1 2" key="1">
    <citation type="submission" date="2016-11" db="EMBL/GenBank/DDBJ databases">
        <authorList>
            <person name="Jaros S."/>
            <person name="Januszkiewicz K."/>
            <person name="Wedrychowicz H."/>
        </authorList>
    </citation>
    <scope>NUCLEOTIDE SEQUENCE [LARGE SCALE GENOMIC DNA]</scope>
    <source>
        <strain evidence="1 2">DSM 21986</strain>
    </source>
</reference>
<keyword evidence="2" id="KW-1185">Reference proteome</keyword>
<dbReference type="AlphaFoldDB" id="A0A1M5B6T7"/>
<evidence type="ECO:0000313" key="1">
    <source>
        <dbReference type="EMBL" id="SHF38126.1"/>
    </source>
</evidence>
<dbReference type="STRING" id="1194090.SAMN05443144_10811"/>
<sequence length="67" mass="7310">MVDGETANGDIEINRLNIGGGWFLTKNVLAKLEYVTQNYDGEGYAGSPYDGAEFNGVMMEAVISFKK</sequence>
<evidence type="ECO:0000313" key="2">
    <source>
        <dbReference type="Proteomes" id="UP000184041"/>
    </source>
</evidence>
<organism evidence="1 2">
    <name type="scientific">Fodinibius roseus</name>
    <dbReference type="NCBI Taxonomy" id="1194090"/>
    <lineage>
        <taxon>Bacteria</taxon>
        <taxon>Pseudomonadati</taxon>
        <taxon>Balneolota</taxon>
        <taxon>Balneolia</taxon>
        <taxon>Balneolales</taxon>
        <taxon>Balneolaceae</taxon>
        <taxon>Fodinibius</taxon>
    </lineage>
</organism>
<proteinExistence type="predicted"/>
<gene>
    <name evidence="1" type="ORF">SAMN05443144_10811</name>
</gene>
<dbReference type="RefSeq" id="WP_073062439.1">
    <property type="nucleotide sequence ID" value="NZ_FQUS01000008.1"/>
</dbReference>
<accession>A0A1M5B6T7</accession>
<dbReference type="EMBL" id="FQUS01000008">
    <property type="protein sequence ID" value="SHF38126.1"/>
    <property type="molecule type" value="Genomic_DNA"/>
</dbReference>
<name>A0A1M5B6T7_9BACT</name>
<protein>
    <submittedName>
        <fullName evidence="1">Uncharacterized protein</fullName>
    </submittedName>
</protein>